<feature type="chain" id="PRO_5038021111" evidence="2">
    <location>
        <begin position="21"/>
        <end position="302"/>
    </location>
</feature>
<reference evidence="3" key="1">
    <citation type="submission" date="2021-04" db="EMBL/GenBank/DDBJ databases">
        <title>Luteolibacter sp. 32A isolated from the skin of an Anderson's salamander (Ambystoma andersonii).</title>
        <authorList>
            <person name="Spergser J."/>
            <person name="Busse H.-J."/>
        </authorList>
    </citation>
    <scope>NUCLEOTIDE SEQUENCE</scope>
    <source>
        <strain evidence="3">32A</strain>
    </source>
</reference>
<sequence length="302" mass="33098">MRPLLPSACLLLLASAIAPAETPGANESTELTNLRAIYESQRKALDEQYRSKLDTLAKIQIQQGNTGGAVATREELRKLDTATAPVENASAPHVETNPFYSGTKWWESNGGSVVEFRSNGIWSENYHGCEFFGRWKTNGLYNSVTVTLPDGNMVEYSASADGAHCTRVRDKLYYEKSSTFFRSEAMAGISVIGNAPIPLASSPYSGSRWETLNGQAVIEFKADGSWVEHWDGKDTPGKWTTTAIKTEVKVTWPKSEPLVFATSDDGLFTLRTNDHKLFKLMNTKGAAPSGNSDKGGSNPRQF</sequence>
<dbReference type="AlphaFoldDB" id="A0A975J297"/>
<keyword evidence="2" id="KW-0732">Signal</keyword>
<dbReference type="Proteomes" id="UP000676169">
    <property type="component" value="Chromosome"/>
</dbReference>
<dbReference type="EMBL" id="CP073100">
    <property type="protein sequence ID" value="QUE52667.1"/>
    <property type="molecule type" value="Genomic_DNA"/>
</dbReference>
<feature type="region of interest" description="Disordered" evidence="1">
    <location>
        <begin position="283"/>
        <end position="302"/>
    </location>
</feature>
<feature type="compositionally biased region" description="Polar residues" evidence="1">
    <location>
        <begin position="289"/>
        <end position="302"/>
    </location>
</feature>
<feature type="signal peptide" evidence="2">
    <location>
        <begin position="1"/>
        <end position="20"/>
    </location>
</feature>
<evidence type="ECO:0000313" key="4">
    <source>
        <dbReference type="Proteomes" id="UP000676169"/>
    </source>
</evidence>
<evidence type="ECO:0000313" key="3">
    <source>
        <dbReference type="EMBL" id="QUE52667.1"/>
    </source>
</evidence>
<dbReference type="KEGG" id="lamb:KBB96_07165"/>
<evidence type="ECO:0000256" key="1">
    <source>
        <dbReference type="SAM" id="MobiDB-lite"/>
    </source>
</evidence>
<organism evidence="3 4">
    <name type="scientific">Luteolibacter ambystomatis</name>
    <dbReference type="NCBI Taxonomy" id="2824561"/>
    <lineage>
        <taxon>Bacteria</taxon>
        <taxon>Pseudomonadati</taxon>
        <taxon>Verrucomicrobiota</taxon>
        <taxon>Verrucomicrobiia</taxon>
        <taxon>Verrucomicrobiales</taxon>
        <taxon>Verrucomicrobiaceae</taxon>
        <taxon>Luteolibacter</taxon>
    </lineage>
</organism>
<accession>A0A975J297</accession>
<protein>
    <submittedName>
        <fullName evidence="3">Uncharacterized protein</fullName>
    </submittedName>
</protein>
<proteinExistence type="predicted"/>
<dbReference type="RefSeq" id="WP_211633925.1">
    <property type="nucleotide sequence ID" value="NZ_CP073100.1"/>
</dbReference>
<evidence type="ECO:0000256" key="2">
    <source>
        <dbReference type="SAM" id="SignalP"/>
    </source>
</evidence>
<name>A0A975J297_9BACT</name>
<keyword evidence="4" id="KW-1185">Reference proteome</keyword>
<gene>
    <name evidence="3" type="ORF">KBB96_07165</name>
</gene>